<proteinExistence type="predicted"/>
<feature type="region of interest" description="Disordered" evidence="1">
    <location>
        <begin position="1"/>
        <end position="61"/>
    </location>
</feature>
<feature type="compositionally biased region" description="Pro residues" evidence="1">
    <location>
        <begin position="1407"/>
        <end position="1424"/>
    </location>
</feature>
<sequence length="1583" mass="175542">MAHMAAAHFEYPQRHPLSPPETNADSPGTTAMPTPLTQHVPLPSRSVGDPEELGAKLSESPTSRFRRVSTLAYHNSPLRDNRDRSSISRPSKPLIIVIPPQALLHECGQLGHTLSQGPPHRLSHGILMPLFPTMYGQLTAIAREFNFPSTSGLCIYYHFSDSGLTSTPRVSDESWQLIWNHVFDERSVVSPPRPPITGKIEFDIDTRQARWYSAWLGTSRRDPLERMSITPSAIHSIDHTRLESKTTFQDDLEDMNETPQKPKGRHVPRKLSLVDRYESMSARSTPASGALLSPPVAAPSPHHLSPIPQADEPLTAKLDLEKKVTSWRNSASLRPSSLALKGQTSLEPANMPNALPIDNPPSTEDDMNLEDFHWSVSSQGPPEYDDDTVSSVSGLPSVHLAHRAQGSVCLTPSVCTSFGPFDYDSAYSPISNMDRLPSPDIARRMLDDCPPTPSTATSWGAPLSYPPSPDSEHSRLSVDIAHRAVFSRPITPATATSWGAPSWPASPVYSSRPASVHMDRRGLASRPLSLVDLHESAPWPFVWPYNHHQEVAEASDADIIDEADKGVEVPLAQSTRLVWPCEQNDSFAALEVSQAVPEDVDVLQTGVELVEEDEEVAVQTLASGAAPWNLVWPYTQQQKPVTTEEVREIVDEERKGPWHHVWPYVRSHEEYEEYDEGEEGDHFEEPLQSAASSHTWPYDADAGDIPVISLRANAHVRLFNHPYSPSAEAFSQGSQLASTRDAAYPYFLLYPAVYPYFDLYPTVSASRLALAPVRTSPTVLLGPSKPYLFSHYEIYPPIAVKPSRLPRGHSKPYPTNLYAIYPPVARVASGSHSVLKPYPTNLNDIYPPDAKAASRRDVVPKPHPMNLYEIYPGISLYLGSGQPYPMNLNHIYTPVSLGSKLSSGRQSKPYPVNLYEIYPTNDLYPGCHKPYPVNLEDIYASIPRSTRKEASSKSRASRPYPSNLHEIYSSLDLYPGCWRPYPANLDEVCRSLTHAVLPTSLTPISYSAPYPSNLYQIYPSQDLYHGCWKAYPANLTEIYRPLTSLALPPWKSQGAIVSSAPYPTNLSQIYPSNDMYPSIWKPYPANLVDIYRALAGHVIVPTSQSCTSSRGSAPYPMNLYQIYPSSDLYFGCWMPYPLNLGHTYRSFATATRPKSTIGIVGSSKPYPANLDDIYLAIAIAPPVGPKPHPLDLEEIYPPVTPSRSASRVAFAGKSKPYPFNLDEIYPSVVTASIRSTTHPVVNRPQPAALTIDGRYEVRYPVFNLYPAVYPWFDLYPLLTMGVPVPGRTETTSSLANVYPYFNLYRPIYPYLEIYPAAYKGKLQPLPPTRVPKFQVHTTLRHALRPPSVVIQPPTPQHSSDDFSASPPPTSPNPHGRHLQLTHSELHAIVMMESRSKSIFKDDDESPVSPPPQPRVVIREPPPVPSLRRPSSSRRASISQAPPPLASVSNVETTRQTSPYRNSVTALAQRYSSNTSSTSQSGSPLRRSVSATTPRSQVSPGLIRTRSIGLPSHPAAHKREMSPIEGPASPPSRLPKRRDSLVLQRVRAYSSHGEKESFLNMDTISEFPLPPRPPTLPGGWRPVR</sequence>
<evidence type="ECO:0000256" key="1">
    <source>
        <dbReference type="SAM" id="MobiDB-lite"/>
    </source>
</evidence>
<protein>
    <submittedName>
        <fullName evidence="2">Uncharacterized protein</fullName>
    </submittedName>
</protein>
<feature type="compositionally biased region" description="Polar residues" evidence="1">
    <location>
        <begin position="20"/>
        <end position="37"/>
    </location>
</feature>
<organism evidence="2 3">
    <name type="scientific">Pleurotus eryngii</name>
    <name type="common">Boletus of the steppes</name>
    <dbReference type="NCBI Taxonomy" id="5323"/>
    <lineage>
        <taxon>Eukaryota</taxon>
        <taxon>Fungi</taxon>
        <taxon>Dikarya</taxon>
        <taxon>Basidiomycota</taxon>
        <taxon>Agaricomycotina</taxon>
        <taxon>Agaricomycetes</taxon>
        <taxon>Agaricomycetidae</taxon>
        <taxon>Agaricales</taxon>
        <taxon>Pleurotineae</taxon>
        <taxon>Pleurotaceae</taxon>
        <taxon>Pleurotus</taxon>
    </lineage>
</organism>
<gene>
    <name evidence="2" type="ORF">BDN71DRAFT_1509150</name>
</gene>
<reference evidence="2" key="1">
    <citation type="submission" date="2020-11" db="EMBL/GenBank/DDBJ databases">
        <authorList>
            <consortium name="DOE Joint Genome Institute"/>
            <person name="Ahrendt S."/>
            <person name="Riley R."/>
            <person name="Andreopoulos W."/>
            <person name="Labutti K."/>
            <person name="Pangilinan J."/>
            <person name="Ruiz-Duenas F.J."/>
            <person name="Barrasa J.M."/>
            <person name="Sanchez-Garcia M."/>
            <person name="Camarero S."/>
            <person name="Miyauchi S."/>
            <person name="Serrano A."/>
            <person name="Linde D."/>
            <person name="Babiker R."/>
            <person name="Drula E."/>
            <person name="Ayuso-Fernandez I."/>
            <person name="Pacheco R."/>
            <person name="Padilla G."/>
            <person name="Ferreira P."/>
            <person name="Barriuso J."/>
            <person name="Kellner H."/>
            <person name="Castanera R."/>
            <person name="Alfaro M."/>
            <person name="Ramirez L."/>
            <person name="Pisabarro A.G."/>
            <person name="Kuo A."/>
            <person name="Tritt A."/>
            <person name="Lipzen A."/>
            <person name="He G."/>
            <person name="Yan M."/>
            <person name="Ng V."/>
            <person name="Cullen D."/>
            <person name="Martin F."/>
            <person name="Rosso M.-N."/>
            <person name="Henrissat B."/>
            <person name="Hibbett D."/>
            <person name="Martinez A.T."/>
            <person name="Grigoriev I.V."/>
        </authorList>
    </citation>
    <scope>NUCLEOTIDE SEQUENCE</scope>
    <source>
        <strain evidence="2">ATCC 90797</strain>
    </source>
</reference>
<feature type="region of interest" description="Disordered" evidence="1">
    <location>
        <begin position="1398"/>
        <end position="1538"/>
    </location>
</feature>
<feature type="compositionally biased region" description="Polar residues" evidence="1">
    <location>
        <begin position="1488"/>
        <end position="1498"/>
    </location>
</feature>
<accession>A0A9P5ZSC2</accession>
<comment type="caution">
    <text evidence="2">The sequence shown here is derived from an EMBL/GenBank/DDBJ whole genome shotgun (WGS) entry which is preliminary data.</text>
</comment>
<keyword evidence="3" id="KW-1185">Reference proteome</keyword>
<dbReference type="EMBL" id="MU154595">
    <property type="protein sequence ID" value="KAF9492830.1"/>
    <property type="molecule type" value="Genomic_DNA"/>
</dbReference>
<feature type="compositionally biased region" description="Low complexity" evidence="1">
    <location>
        <begin position="1471"/>
        <end position="1487"/>
    </location>
</feature>
<feature type="region of interest" description="Disordered" evidence="1">
    <location>
        <begin position="1344"/>
        <end position="1377"/>
    </location>
</feature>
<feature type="compositionally biased region" description="Low complexity" evidence="1">
    <location>
        <begin position="1425"/>
        <end position="1439"/>
    </location>
</feature>
<dbReference type="Proteomes" id="UP000807025">
    <property type="component" value="Unassembled WGS sequence"/>
</dbReference>
<evidence type="ECO:0000313" key="3">
    <source>
        <dbReference type="Proteomes" id="UP000807025"/>
    </source>
</evidence>
<dbReference type="OrthoDB" id="3269353at2759"/>
<feature type="compositionally biased region" description="Polar residues" evidence="1">
    <location>
        <begin position="1446"/>
        <end position="1465"/>
    </location>
</feature>
<feature type="region of interest" description="Disordered" evidence="1">
    <location>
        <begin position="450"/>
        <end position="474"/>
    </location>
</feature>
<feature type="region of interest" description="Disordered" evidence="1">
    <location>
        <begin position="1563"/>
        <end position="1583"/>
    </location>
</feature>
<name>A0A9P5ZSC2_PLEER</name>
<evidence type="ECO:0000313" key="2">
    <source>
        <dbReference type="EMBL" id="KAF9492830.1"/>
    </source>
</evidence>